<dbReference type="EMBL" id="JXAK01000085">
    <property type="protein sequence ID" value="KIL37968.1"/>
    <property type="molecule type" value="Genomic_DNA"/>
</dbReference>
<dbReference type="InterPro" id="IPR038109">
    <property type="entry name" value="DNA_bind_recomb_sf"/>
</dbReference>
<proteinExistence type="predicted"/>
<dbReference type="Gene3D" id="3.40.50.1390">
    <property type="entry name" value="Resolvase, N-terminal catalytic domain"/>
    <property type="match status" value="1"/>
</dbReference>
<feature type="domain" description="Resolvase/invertase-type recombinase catalytic" evidence="2">
    <location>
        <begin position="8"/>
        <end position="165"/>
    </location>
</feature>
<dbReference type="PROSITE" id="PS51736">
    <property type="entry name" value="RECOMBINASES_3"/>
    <property type="match status" value="1"/>
</dbReference>
<dbReference type="InterPro" id="IPR036162">
    <property type="entry name" value="Resolvase-like_N_sf"/>
</dbReference>
<accession>A0ABR5AB95</accession>
<dbReference type="PANTHER" id="PTHR30461:SF23">
    <property type="entry name" value="DNA RECOMBINASE-RELATED"/>
    <property type="match status" value="1"/>
</dbReference>
<evidence type="ECO:0000259" key="2">
    <source>
        <dbReference type="PROSITE" id="PS51736"/>
    </source>
</evidence>
<feature type="coiled-coil region" evidence="1">
    <location>
        <begin position="390"/>
        <end position="452"/>
    </location>
</feature>
<feature type="domain" description="Recombinase" evidence="3">
    <location>
        <begin position="173"/>
        <end position="302"/>
    </location>
</feature>
<dbReference type="Proteomes" id="UP000031967">
    <property type="component" value="Unassembled WGS sequence"/>
</dbReference>
<gene>
    <name evidence="4" type="ORF">SD70_29740</name>
</gene>
<sequence length="521" mass="60476">MKALKTLDVAIYIRKSRSDVIQEKEAAARGESYDTLSKHRTELLALAKREGFNVIDIFEELVSGEYIAERPEMQTLLANVKSMKYDAVLVMDIDRLGRGDKMDQGRIERAFKESDTLIITPSEQYNMNEESGEFGVEVKTFLARMEYKQIRRRLTRGKIAAAKSGKELATKAPYGYRKGKNGFLVINEEEAKIVRQIYAWCLEGFGRVKIAEMLTEMNIPSPRGKSGGWSHVTVRKILSNPKYKGDQVNGRVKWTKQEDGTYKTKKIDDPNKWIVVKNAHPYIIDPEIWDKVQLLIKERITAPVRQDREMINMFATVLRCKKCGNAMVANNPTERNGIWLFCNTPRCYQKRIATHKVEQVMLEQIEKILIAMKSQSRFFESEKNDIEAVVQLSLKRIEKIKEEIQKENRRKSAAHEAYEDGIYDKETFLERMNDITSKTKHLEVELIKAEQKANLEMSRLQSATSSIPRLENGLIAYRKAINAEEKNKILKSIIKVMRYNRERHWKGPFEFELEIELHDQK</sequence>
<evidence type="ECO:0000256" key="1">
    <source>
        <dbReference type="SAM" id="Coils"/>
    </source>
</evidence>
<dbReference type="PROSITE" id="PS51737">
    <property type="entry name" value="RECOMBINASE_DNA_BIND"/>
    <property type="match status" value="1"/>
</dbReference>
<dbReference type="SUPFAM" id="SSF53041">
    <property type="entry name" value="Resolvase-like"/>
    <property type="match status" value="1"/>
</dbReference>
<dbReference type="RefSeq" id="WP_041052179.1">
    <property type="nucleotide sequence ID" value="NZ_JXAK01000085.1"/>
</dbReference>
<dbReference type="InterPro" id="IPR011109">
    <property type="entry name" value="DNA_bind_recombinase_dom"/>
</dbReference>
<dbReference type="Pfam" id="PF00239">
    <property type="entry name" value="Resolvase"/>
    <property type="match status" value="1"/>
</dbReference>
<keyword evidence="5" id="KW-1185">Reference proteome</keyword>
<dbReference type="SMART" id="SM00857">
    <property type="entry name" value="Resolvase"/>
    <property type="match status" value="1"/>
</dbReference>
<evidence type="ECO:0000259" key="3">
    <source>
        <dbReference type="PROSITE" id="PS51737"/>
    </source>
</evidence>
<organism evidence="4 5">
    <name type="scientific">Gordoniibacillus kamchatkensis</name>
    <dbReference type="NCBI Taxonomy" id="1590651"/>
    <lineage>
        <taxon>Bacteria</taxon>
        <taxon>Bacillati</taxon>
        <taxon>Bacillota</taxon>
        <taxon>Bacilli</taxon>
        <taxon>Bacillales</taxon>
        <taxon>Paenibacillaceae</taxon>
        <taxon>Gordoniibacillus</taxon>
    </lineage>
</organism>
<keyword evidence="1" id="KW-0175">Coiled coil</keyword>
<name>A0ABR5AB95_9BACL</name>
<evidence type="ECO:0008006" key="6">
    <source>
        <dbReference type="Google" id="ProtNLM"/>
    </source>
</evidence>
<evidence type="ECO:0000313" key="5">
    <source>
        <dbReference type="Proteomes" id="UP000031967"/>
    </source>
</evidence>
<comment type="caution">
    <text evidence="4">The sequence shown here is derived from an EMBL/GenBank/DDBJ whole genome shotgun (WGS) entry which is preliminary data.</text>
</comment>
<reference evidence="4 5" key="1">
    <citation type="submission" date="2014-12" db="EMBL/GenBank/DDBJ databases">
        <title>Draft genome sequence of Paenibacillus kamchatkensis strain B-2647.</title>
        <authorList>
            <person name="Karlyshev A.V."/>
            <person name="Kudryashova E.B."/>
        </authorList>
    </citation>
    <scope>NUCLEOTIDE SEQUENCE [LARGE SCALE GENOMIC DNA]</scope>
    <source>
        <strain evidence="4 5">VKM B-2647</strain>
    </source>
</reference>
<dbReference type="InterPro" id="IPR006119">
    <property type="entry name" value="Resolv_N"/>
</dbReference>
<protein>
    <recommendedName>
        <fullName evidence="6">Recombinase family protein</fullName>
    </recommendedName>
</protein>
<dbReference type="Gene3D" id="3.90.1750.20">
    <property type="entry name" value="Putative Large Serine Recombinase, Chain B, Domain 2"/>
    <property type="match status" value="1"/>
</dbReference>
<evidence type="ECO:0000313" key="4">
    <source>
        <dbReference type="EMBL" id="KIL37968.1"/>
    </source>
</evidence>
<dbReference type="InterPro" id="IPR050639">
    <property type="entry name" value="SSR_resolvase"/>
</dbReference>
<dbReference type="CDD" id="cd00338">
    <property type="entry name" value="Ser_Recombinase"/>
    <property type="match status" value="1"/>
</dbReference>
<dbReference type="Pfam" id="PF07508">
    <property type="entry name" value="Recombinase"/>
    <property type="match status" value="1"/>
</dbReference>
<dbReference type="PANTHER" id="PTHR30461">
    <property type="entry name" value="DNA-INVERTASE FROM LAMBDOID PROPHAGE"/>
    <property type="match status" value="1"/>
</dbReference>